<feature type="compositionally biased region" description="Acidic residues" evidence="1">
    <location>
        <begin position="321"/>
        <end position="339"/>
    </location>
</feature>
<dbReference type="InterPro" id="IPR011333">
    <property type="entry name" value="SKP1/BTB/POZ_sf"/>
</dbReference>
<evidence type="ECO:0000256" key="1">
    <source>
        <dbReference type="SAM" id="MobiDB-lite"/>
    </source>
</evidence>
<reference evidence="3 4" key="1">
    <citation type="journal article" date="2024" name="J Genomics">
        <title>Draft genome sequencing and assembly of Favolaschia claudopus CIRM-BRFM 2984 isolated from oak limbs.</title>
        <authorList>
            <person name="Navarro D."/>
            <person name="Drula E."/>
            <person name="Chaduli D."/>
            <person name="Cazenave R."/>
            <person name="Ahrendt S."/>
            <person name="Wang J."/>
            <person name="Lipzen A."/>
            <person name="Daum C."/>
            <person name="Barry K."/>
            <person name="Grigoriev I.V."/>
            <person name="Favel A."/>
            <person name="Rosso M.N."/>
            <person name="Martin F."/>
        </authorList>
    </citation>
    <scope>NUCLEOTIDE SEQUENCE [LARGE SCALE GENOMIC DNA]</scope>
    <source>
        <strain evidence="3 4">CIRM-BRFM 2984</strain>
    </source>
</reference>
<dbReference type="Gene3D" id="3.30.710.10">
    <property type="entry name" value="Potassium Channel Kv1.1, Chain A"/>
    <property type="match status" value="1"/>
</dbReference>
<keyword evidence="4" id="KW-1185">Reference proteome</keyword>
<dbReference type="CDD" id="cd18186">
    <property type="entry name" value="BTB_POZ_ZBTB_KLHL-like"/>
    <property type="match status" value="1"/>
</dbReference>
<feature type="domain" description="BTB" evidence="2">
    <location>
        <begin position="19"/>
        <end position="98"/>
    </location>
</feature>
<dbReference type="Proteomes" id="UP001362999">
    <property type="component" value="Unassembled WGS sequence"/>
</dbReference>
<gene>
    <name evidence="3" type="ORF">R3P38DRAFT_2982854</name>
</gene>
<dbReference type="AlphaFoldDB" id="A0AAW0AZI8"/>
<organism evidence="3 4">
    <name type="scientific">Favolaschia claudopus</name>
    <dbReference type="NCBI Taxonomy" id="2862362"/>
    <lineage>
        <taxon>Eukaryota</taxon>
        <taxon>Fungi</taxon>
        <taxon>Dikarya</taxon>
        <taxon>Basidiomycota</taxon>
        <taxon>Agaricomycotina</taxon>
        <taxon>Agaricomycetes</taxon>
        <taxon>Agaricomycetidae</taxon>
        <taxon>Agaricales</taxon>
        <taxon>Marasmiineae</taxon>
        <taxon>Mycenaceae</taxon>
        <taxon>Favolaschia</taxon>
    </lineage>
</organism>
<dbReference type="PROSITE" id="PS50097">
    <property type="entry name" value="BTB"/>
    <property type="match status" value="1"/>
</dbReference>
<protein>
    <submittedName>
        <fullName evidence="3">BTB domain-containing protein</fullName>
    </submittedName>
</protein>
<proteinExistence type="predicted"/>
<comment type="caution">
    <text evidence="3">The sequence shown here is derived from an EMBL/GenBank/DDBJ whole genome shotgun (WGS) entry which is preliminary data.</text>
</comment>
<dbReference type="SUPFAM" id="SSF54695">
    <property type="entry name" value="POZ domain"/>
    <property type="match status" value="1"/>
</dbReference>
<evidence type="ECO:0000259" key="2">
    <source>
        <dbReference type="PROSITE" id="PS50097"/>
    </source>
</evidence>
<name>A0AAW0AZI8_9AGAR</name>
<dbReference type="EMBL" id="JAWWNJ010000046">
    <property type="protein sequence ID" value="KAK7018461.1"/>
    <property type="molecule type" value="Genomic_DNA"/>
</dbReference>
<evidence type="ECO:0000313" key="3">
    <source>
        <dbReference type="EMBL" id="KAK7018461.1"/>
    </source>
</evidence>
<evidence type="ECO:0000313" key="4">
    <source>
        <dbReference type="Proteomes" id="UP001362999"/>
    </source>
</evidence>
<sequence length="339" mass="37959">MADSVEESLVKVDDLWFTTDTIIIIRAENKIFRVPGGILAARSSVFRDMISFPQPEVVSTNSDFEQMDGCPVVRLHDAAEDVEVFLRAIYDSSYFSPPPAPTQLSVVLGCLRLSYKYDVEYLHRRALQHLMAGGWYTSTYDESVSSHLIYGASDSFETTHLLQIIATATEVSALWLLPSAYYELSTYPSKDILPFLEGNVGLHVGKALAARTDLIRGTIAVHDFLNHFEPCKTPKRCGEARKFASRELLDKLSGPELDPITWNVKHRITKTLKALSMCGECRDSAKKRVDKAACDFWDELPGVFDLPTWQELHTMKKAAMGEEDSDEETSESDSSSESD</sequence>
<feature type="region of interest" description="Disordered" evidence="1">
    <location>
        <begin position="315"/>
        <end position="339"/>
    </location>
</feature>
<dbReference type="InterPro" id="IPR000210">
    <property type="entry name" value="BTB/POZ_dom"/>
</dbReference>
<accession>A0AAW0AZI8</accession>